<dbReference type="HOGENOM" id="CLU_2729560_0_0_1"/>
<protein>
    <submittedName>
        <fullName evidence="1">Uncharacterized protein</fullName>
    </submittedName>
</protein>
<reference evidence="1 2" key="1">
    <citation type="journal article" date="2013" name="Nature">
        <title>Insights into bilaterian evolution from three spiralian genomes.</title>
        <authorList>
            <person name="Simakov O."/>
            <person name="Marletaz F."/>
            <person name="Cho S.J."/>
            <person name="Edsinger-Gonzales E."/>
            <person name="Havlak P."/>
            <person name="Hellsten U."/>
            <person name="Kuo D.H."/>
            <person name="Larsson T."/>
            <person name="Lv J."/>
            <person name="Arendt D."/>
            <person name="Savage R."/>
            <person name="Osoegawa K."/>
            <person name="de Jong P."/>
            <person name="Grimwood J."/>
            <person name="Chapman J.A."/>
            <person name="Shapiro H."/>
            <person name="Aerts A."/>
            <person name="Otillar R.P."/>
            <person name="Terry A.Y."/>
            <person name="Boore J.L."/>
            <person name="Grigoriev I.V."/>
            <person name="Lindberg D.R."/>
            <person name="Seaver E.C."/>
            <person name="Weisblat D.A."/>
            <person name="Putnam N.H."/>
            <person name="Rokhsar D.S."/>
        </authorList>
    </citation>
    <scope>NUCLEOTIDE SEQUENCE [LARGE SCALE GENOMIC DNA]</scope>
</reference>
<feature type="non-terminal residue" evidence="1">
    <location>
        <position position="1"/>
    </location>
</feature>
<dbReference type="GeneID" id="20231495"/>
<proteinExistence type="predicted"/>
<dbReference type="OrthoDB" id="6138349at2759"/>
<dbReference type="KEGG" id="lgi:LOTGIDRAFT_117451"/>
<dbReference type="CTD" id="20231495"/>
<accession>V4ANE0</accession>
<dbReference type="AlphaFoldDB" id="V4ANE0"/>
<gene>
    <name evidence="1" type="ORF">LOTGIDRAFT_117451</name>
</gene>
<evidence type="ECO:0000313" key="1">
    <source>
        <dbReference type="EMBL" id="ESO95136.1"/>
    </source>
</evidence>
<keyword evidence="2" id="KW-1185">Reference proteome</keyword>
<sequence length="72" mass="8475">YKKLWNNLPQNIQSARSVAIFKKALSSEDYVVITLFNFGTRALQIIHCRLRHNKSEVKARKFQMFISDNLSF</sequence>
<dbReference type="Proteomes" id="UP000030746">
    <property type="component" value="Unassembled WGS sequence"/>
</dbReference>
<evidence type="ECO:0000313" key="2">
    <source>
        <dbReference type="Proteomes" id="UP000030746"/>
    </source>
</evidence>
<dbReference type="RefSeq" id="XP_009054324.1">
    <property type="nucleotide sequence ID" value="XM_009056076.1"/>
</dbReference>
<organism evidence="1 2">
    <name type="scientific">Lottia gigantea</name>
    <name type="common">Giant owl limpet</name>
    <dbReference type="NCBI Taxonomy" id="225164"/>
    <lineage>
        <taxon>Eukaryota</taxon>
        <taxon>Metazoa</taxon>
        <taxon>Spiralia</taxon>
        <taxon>Lophotrochozoa</taxon>
        <taxon>Mollusca</taxon>
        <taxon>Gastropoda</taxon>
        <taxon>Patellogastropoda</taxon>
        <taxon>Lottioidea</taxon>
        <taxon>Lottiidae</taxon>
        <taxon>Lottia</taxon>
    </lineage>
</organism>
<name>V4ANE0_LOTGI</name>
<dbReference type="EMBL" id="KB201701">
    <property type="protein sequence ID" value="ESO95136.1"/>
    <property type="molecule type" value="Genomic_DNA"/>
</dbReference>